<gene>
    <name evidence="1" type="ORF">NXY30_16715</name>
</gene>
<evidence type="ECO:0000313" key="2">
    <source>
        <dbReference type="Proteomes" id="UP001060104"/>
    </source>
</evidence>
<dbReference type="Proteomes" id="UP001060104">
    <property type="component" value="Chromosome"/>
</dbReference>
<name>A0ABY5T4A8_9BACE</name>
<keyword evidence="2" id="KW-1185">Reference proteome</keyword>
<proteinExistence type="predicted"/>
<organism evidence="1 2">
    <name type="scientific">Bacteroides faecis</name>
    <dbReference type="NCBI Taxonomy" id="674529"/>
    <lineage>
        <taxon>Bacteria</taxon>
        <taxon>Pseudomonadati</taxon>
        <taxon>Bacteroidota</taxon>
        <taxon>Bacteroidia</taxon>
        <taxon>Bacteroidales</taxon>
        <taxon>Bacteroidaceae</taxon>
        <taxon>Bacteroides</taxon>
    </lineage>
</organism>
<reference evidence="1" key="1">
    <citation type="submission" date="2022-08" db="EMBL/GenBank/DDBJ databases">
        <title>Genome Sequencing of Bacteroides fragilis Group Isolates with Nanopore Technology.</title>
        <authorList>
            <person name="Tisza M.J."/>
            <person name="Smith D."/>
            <person name="Dekker J.P."/>
        </authorList>
    </citation>
    <scope>NUCLEOTIDE SEQUENCE</scope>
    <source>
        <strain evidence="1">BFG-527</strain>
    </source>
</reference>
<accession>A0ABY5T4A8</accession>
<protein>
    <submittedName>
        <fullName evidence="1">Uncharacterized protein</fullName>
    </submittedName>
</protein>
<evidence type="ECO:0000313" key="1">
    <source>
        <dbReference type="EMBL" id="UVQ72708.1"/>
    </source>
</evidence>
<dbReference type="RefSeq" id="WP_218049828.1">
    <property type="nucleotide sequence ID" value="NZ_CAJTBQ010000027.1"/>
</dbReference>
<dbReference type="EMBL" id="CP103141">
    <property type="protein sequence ID" value="UVQ72708.1"/>
    <property type="molecule type" value="Genomic_DNA"/>
</dbReference>
<sequence>MKSSNIKRLKNCSYFKGFIYKVYSPNKPKSFDDELSAMDFASKLNAPCRVIIAVQLTFDSISQKEAFLIANQDLRSDIVKSSNSSLEVDCSNALFLYGKIVNAMSGFKTKSMFVNK</sequence>